<accession>A0A1L8WQJ4</accession>
<proteinExistence type="predicted"/>
<evidence type="ECO:0000313" key="1">
    <source>
        <dbReference type="EMBL" id="OJG83271.1"/>
    </source>
</evidence>
<keyword evidence="1" id="KW-0808">Transferase</keyword>
<gene>
    <name evidence="1" type="ORF">RV14_GL001629</name>
</gene>
<dbReference type="Proteomes" id="UP000182152">
    <property type="component" value="Unassembled WGS sequence"/>
</dbReference>
<sequence>MRESLLPRQVVLQWYILVTQEQKIVAGAGVIENDFHDRHDLTLNVCALFVEKEYRNRGSLKKS</sequence>
<reference evidence="1 2" key="1">
    <citation type="submission" date="2014-12" db="EMBL/GenBank/DDBJ databases">
        <title>Draft genome sequences of 29 type strains of Enterococci.</title>
        <authorList>
            <person name="Zhong Z."/>
            <person name="Sun Z."/>
            <person name="Liu W."/>
            <person name="Zhang W."/>
            <person name="Zhang H."/>
        </authorList>
    </citation>
    <scope>NUCLEOTIDE SEQUENCE [LARGE SCALE GENOMIC DNA]</scope>
    <source>
        <strain evidence="1 2">DSM 15687</strain>
    </source>
</reference>
<protein>
    <submittedName>
        <fullName evidence="1">Acetyltransferase, (GNAT) family</fullName>
    </submittedName>
</protein>
<name>A0A1L8WQJ4_9ENTE</name>
<dbReference type="GO" id="GO:0016740">
    <property type="term" value="F:transferase activity"/>
    <property type="evidence" value="ECO:0007669"/>
    <property type="project" value="UniProtKB-KW"/>
</dbReference>
<dbReference type="EMBL" id="JXLB01000004">
    <property type="protein sequence ID" value="OJG83271.1"/>
    <property type="molecule type" value="Genomic_DNA"/>
</dbReference>
<organism evidence="1 2">
    <name type="scientific">Enterococcus ratti</name>
    <dbReference type="NCBI Taxonomy" id="150033"/>
    <lineage>
        <taxon>Bacteria</taxon>
        <taxon>Bacillati</taxon>
        <taxon>Bacillota</taxon>
        <taxon>Bacilli</taxon>
        <taxon>Lactobacillales</taxon>
        <taxon>Enterococcaceae</taxon>
        <taxon>Enterococcus</taxon>
    </lineage>
</organism>
<evidence type="ECO:0000313" key="2">
    <source>
        <dbReference type="Proteomes" id="UP000182152"/>
    </source>
</evidence>
<dbReference type="AlphaFoldDB" id="A0A1L8WQJ4"/>
<dbReference type="STRING" id="150033.RV14_GL001629"/>
<keyword evidence="2" id="KW-1185">Reference proteome</keyword>
<comment type="caution">
    <text evidence="1">The sequence shown here is derived from an EMBL/GenBank/DDBJ whole genome shotgun (WGS) entry which is preliminary data.</text>
</comment>